<evidence type="ECO:0000313" key="3">
    <source>
        <dbReference type="Proteomes" id="UP001431783"/>
    </source>
</evidence>
<dbReference type="Proteomes" id="UP001431783">
    <property type="component" value="Unassembled WGS sequence"/>
</dbReference>
<name>A0AAW1UGH6_9CUCU</name>
<keyword evidence="3" id="KW-1185">Reference proteome</keyword>
<accession>A0AAW1UGH6</accession>
<gene>
    <name evidence="2" type="ORF">WA026_018966</name>
</gene>
<dbReference type="AlphaFoldDB" id="A0AAW1UGH6"/>
<feature type="compositionally biased region" description="Basic and acidic residues" evidence="1">
    <location>
        <begin position="54"/>
        <end position="77"/>
    </location>
</feature>
<feature type="region of interest" description="Disordered" evidence="1">
    <location>
        <begin position="53"/>
        <end position="77"/>
    </location>
</feature>
<reference evidence="2 3" key="1">
    <citation type="submission" date="2023-03" db="EMBL/GenBank/DDBJ databases">
        <title>Genome insight into feeding habits of ladybird beetles.</title>
        <authorList>
            <person name="Li H.-S."/>
            <person name="Huang Y.-H."/>
            <person name="Pang H."/>
        </authorList>
    </citation>
    <scope>NUCLEOTIDE SEQUENCE [LARGE SCALE GENOMIC DNA]</scope>
    <source>
        <strain evidence="2">SYSU_2023b</strain>
        <tissue evidence="2">Whole body</tissue>
    </source>
</reference>
<comment type="caution">
    <text evidence="2">The sequence shown here is derived from an EMBL/GenBank/DDBJ whole genome shotgun (WGS) entry which is preliminary data.</text>
</comment>
<organism evidence="2 3">
    <name type="scientific">Henosepilachna vigintioctopunctata</name>
    <dbReference type="NCBI Taxonomy" id="420089"/>
    <lineage>
        <taxon>Eukaryota</taxon>
        <taxon>Metazoa</taxon>
        <taxon>Ecdysozoa</taxon>
        <taxon>Arthropoda</taxon>
        <taxon>Hexapoda</taxon>
        <taxon>Insecta</taxon>
        <taxon>Pterygota</taxon>
        <taxon>Neoptera</taxon>
        <taxon>Endopterygota</taxon>
        <taxon>Coleoptera</taxon>
        <taxon>Polyphaga</taxon>
        <taxon>Cucujiformia</taxon>
        <taxon>Coccinelloidea</taxon>
        <taxon>Coccinellidae</taxon>
        <taxon>Epilachninae</taxon>
        <taxon>Epilachnini</taxon>
        <taxon>Henosepilachna</taxon>
    </lineage>
</organism>
<evidence type="ECO:0000313" key="2">
    <source>
        <dbReference type="EMBL" id="KAK9882124.1"/>
    </source>
</evidence>
<evidence type="ECO:0000256" key="1">
    <source>
        <dbReference type="SAM" id="MobiDB-lite"/>
    </source>
</evidence>
<dbReference type="EMBL" id="JARQZJ010000072">
    <property type="protein sequence ID" value="KAK9882124.1"/>
    <property type="molecule type" value="Genomic_DNA"/>
</dbReference>
<sequence length="96" mass="11333">MLHRNPKPQNNGSTSDYTNIASKYAREMHFADWWSSGENTLRTATMGHRVINADSHRGNKRELRRSERTRQRSNPKDHIIYERLDVLLAEKRCTDH</sequence>
<proteinExistence type="predicted"/>
<protein>
    <submittedName>
        <fullName evidence="2">Uncharacterized protein</fullName>
    </submittedName>
</protein>